<protein>
    <submittedName>
        <fullName evidence="9">Outer membrane efflux protein</fullName>
    </submittedName>
</protein>
<organism evidence="9 10">
    <name type="scientific">Alteribacillus iranensis</name>
    <dbReference type="NCBI Taxonomy" id="930128"/>
    <lineage>
        <taxon>Bacteria</taxon>
        <taxon>Bacillati</taxon>
        <taxon>Bacillota</taxon>
        <taxon>Bacilli</taxon>
        <taxon>Bacillales</taxon>
        <taxon>Bacillaceae</taxon>
        <taxon>Alteribacillus</taxon>
    </lineage>
</organism>
<feature type="coiled-coil region" evidence="6">
    <location>
        <begin position="293"/>
        <end position="411"/>
    </location>
</feature>
<dbReference type="RefSeq" id="WP_177194732.1">
    <property type="nucleotide sequence ID" value="NZ_FONT01000002.1"/>
</dbReference>
<dbReference type="STRING" id="930128.SAMN05192532_102522"/>
<keyword evidence="10" id="KW-1185">Reference proteome</keyword>
<gene>
    <name evidence="9" type="ORF">SAMN05192532_102522</name>
</gene>
<dbReference type="Gene3D" id="1.20.1600.10">
    <property type="entry name" value="Outer membrane efflux proteins (OEP)"/>
    <property type="match status" value="1"/>
</dbReference>
<dbReference type="PANTHER" id="PTHR30026:SF20">
    <property type="entry name" value="OUTER MEMBRANE PROTEIN TOLC"/>
    <property type="match status" value="1"/>
</dbReference>
<keyword evidence="3" id="KW-0812">Transmembrane</keyword>
<dbReference type="GO" id="GO:0009279">
    <property type="term" value="C:cell outer membrane"/>
    <property type="evidence" value="ECO:0007669"/>
    <property type="project" value="UniProtKB-SubCell"/>
</dbReference>
<dbReference type="Proteomes" id="UP000199516">
    <property type="component" value="Unassembled WGS sequence"/>
</dbReference>
<keyword evidence="8" id="KW-0732">Signal</keyword>
<keyword evidence="2" id="KW-1134">Transmembrane beta strand</keyword>
<dbReference type="AlphaFoldDB" id="A0A1I2BUX1"/>
<feature type="coiled-coil region" evidence="6">
    <location>
        <begin position="193"/>
        <end position="244"/>
    </location>
</feature>
<evidence type="ECO:0000313" key="10">
    <source>
        <dbReference type="Proteomes" id="UP000199516"/>
    </source>
</evidence>
<dbReference type="GO" id="GO:0015562">
    <property type="term" value="F:efflux transmembrane transporter activity"/>
    <property type="evidence" value="ECO:0007669"/>
    <property type="project" value="InterPro"/>
</dbReference>
<dbReference type="GO" id="GO:1990281">
    <property type="term" value="C:efflux pump complex"/>
    <property type="evidence" value="ECO:0007669"/>
    <property type="project" value="TreeGrafter"/>
</dbReference>
<evidence type="ECO:0000256" key="8">
    <source>
        <dbReference type="SAM" id="SignalP"/>
    </source>
</evidence>
<reference evidence="9 10" key="1">
    <citation type="submission" date="2016-10" db="EMBL/GenBank/DDBJ databases">
        <authorList>
            <person name="de Groot N.N."/>
        </authorList>
    </citation>
    <scope>NUCLEOTIDE SEQUENCE [LARGE SCALE GENOMIC DNA]</scope>
    <source>
        <strain evidence="9 10">DSM 23995</strain>
    </source>
</reference>
<evidence type="ECO:0000313" key="9">
    <source>
        <dbReference type="EMBL" id="SFE59909.1"/>
    </source>
</evidence>
<evidence type="ECO:0000256" key="7">
    <source>
        <dbReference type="SAM" id="MobiDB-lite"/>
    </source>
</evidence>
<keyword evidence="5" id="KW-0998">Cell outer membrane</keyword>
<dbReference type="SUPFAM" id="SSF56954">
    <property type="entry name" value="Outer membrane efflux proteins (OEP)"/>
    <property type="match status" value="1"/>
</dbReference>
<dbReference type="PANTHER" id="PTHR30026">
    <property type="entry name" value="OUTER MEMBRANE PROTEIN TOLC"/>
    <property type="match status" value="1"/>
</dbReference>
<evidence type="ECO:0000256" key="2">
    <source>
        <dbReference type="ARBA" id="ARBA00022452"/>
    </source>
</evidence>
<comment type="subcellular location">
    <subcellularLocation>
        <location evidence="1">Cell outer membrane</location>
    </subcellularLocation>
</comment>
<feature type="compositionally biased region" description="Acidic residues" evidence="7">
    <location>
        <begin position="27"/>
        <end position="60"/>
    </location>
</feature>
<keyword evidence="4" id="KW-0472">Membrane</keyword>
<feature type="region of interest" description="Disordered" evidence="7">
    <location>
        <begin position="25"/>
        <end position="60"/>
    </location>
</feature>
<evidence type="ECO:0000256" key="6">
    <source>
        <dbReference type="SAM" id="Coils"/>
    </source>
</evidence>
<evidence type="ECO:0000256" key="5">
    <source>
        <dbReference type="ARBA" id="ARBA00023237"/>
    </source>
</evidence>
<sequence length="431" mass="49209">MKKSVAAAGLAVLLASSGVTSAALADGNEEVLEEQEQEEQAQQDEENQDGEEEVVPEEEPLESLTLELAIEFALNENTSLLLLEDRLAHLKSQLGGSENDYEDILDDIEDLEDEMDDLRDVQKETGQRTFQSRLQLQNQIEALEDQLEPLEDSFRQMNSNIASMEYDKERAAEGIKLSTTSTYMQLLSTRDQIDFLKDSLETERKRVKNVETRFDIGVASWEELDQAQREVTRLQSQIDQLETQLEGNLSVFALNIGVVYDPEITLEAPDTDSLPKITQETPTEELIENSYGMKQAKEALALAKADRDDIYEDEDANSHDREQADLNVQVEERNIAQLREDMRRTIQDTFNQATTQYQVVQEAKREVSLAEYDYDRLKIQVDIGVLPRAEYELAAAQIDQARHDYDTEKQNYYLIVQQIESIRNGLIQQSQ</sequence>
<dbReference type="InterPro" id="IPR051906">
    <property type="entry name" value="TolC-like"/>
</dbReference>
<feature type="coiled-coil region" evidence="6">
    <location>
        <begin position="94"/>
        <end position="160"/>
    </location>
</feature>
<dbReference type="EMBL" id="FONT01000002">
    <property type="protein sequence ID" value="SFE59909.1"/>
    <property type="molecule type" value="Genomic_DNA"/>
</dbReference>
<keyword evidence="6" id="KW-0175">Coiled coil</keyword>
<dbReference type="GO" id="GO:0015288">
    <property type="term" value="F:porin activity"/>
    <property type="evidence" value="ECO:0007669"/>
    <property type="project" value="TreeGrafter"/>
</dbReference>
<feature type="chain" id="PRO_5011669955" evidence="8">
    <location>
        <begin position="26"/>
        <end position="431"/>
    </location>
</feature>
<name>A0A1I2BUX1_9BACI</name>
<feature type="signal peptide" evidence="8">
    <location>
        <begin position="1"/>
        <end position="25"/>
    </location>
</feature>
<evidence type="ECO:0000256" key="3">
    <source>
        <dbReference type="ARBA" id="ARBA00022692"/>
    </source>
</evidence>
<proteinExistence type="predicted"/>
<evidence type="ECO:0000256" key="4">
    <source>
        <dbReference type="ARBA" id="ARBA00023136"/>
    </source>
</evidence>
<evidence type="ECO:0000256" key="1">
    <source>
        <dbReference type="ARBA" id="ARBA00004442"/>
    </source>
</evidence>
<accession>A0A1I2BUX1</accession>